<feature type="transmembrane region" description="Helical" evidence="9">
    <location>
        <begin position="169"/>
        <end position="190"/>
    </location>
</feature>
<comment type="subcellular location">
    <subcellularLocation>
        <location evidence="1">Membrane</location>
        <topology evidence="1">Multi-pass membrane protein</topology>
    </subcellularLocation>
    <subcellularLocation>
        <location evidence="2">Plastid</location>
        <location evidence="2">Chloroplast</location>
    </subcellularLocation>
</comment>
<dbReference type="GO" id="GO:0009507">
    <property type="term" value="C:chloroplast"/>
    <property type="evidence" value="ECO:0007669"/>
    <property type="project" value="UniProtKB-SubCell"/>
</dbReference>
<evidence type="ECO:0000256" key="4">
    <source>
        <dbReference type="ARBA" id="ARBA00022528"/>
    </source>
</evidence>
<dbReference type="EMBL" id="VSSQ01000580">
    <property type="protein sequence ID" value="MPL97923.1"/>
    <property type="molecule type" value="Genomic_DNA"/>
</dbReference>
<dbReference type="InterPro" id="IPR003834">
    <property type="entry name" value="Cyt_c_assmbl_TM_dom"/>
</dbReference>
<reference evidence="11" key="1">
    <citation type="submission" date="2019-08" db="EMBL/GenBank/DDBJ databases">
        <authorList>
            <person name="Kucharzyk K."/>
            <person name="Murdoch R.W."/>
            <person name="Higgins S."/>
            <person name="Loffler F."/>
        </authorList>
    </citation>
    <scope>NUCLEOTIDE SEQUENCE</scope>
</reference>
<evidence type="ECO:0000256" key="5">
    <source>
        <dbReference type="ARBA" id="ARBA00022640"/>
    </source>
</evidence>
<proteinExistence type="inferred from homology"/>
<name>A0A644W672_9ZZZZ</name>
<evidence type="ECO:0000256" key="6">
    <source>
        <dbReference type="ARBA" id="ARBA00022692"/>
    </source>
</evidence>
<dbReference type="PANTHER" id="PTHR31272:SF6">
    <property type="entry name" value="CYTOCHROME C-TYPE BIOGENESIS CCDA-LIKE CHLOROPLASTIC PROTEIN"/>
    <property type="match status" value="1"/>
</dbReference>
<keyword evidence="7 9" id="KW-1133">Transmembrane helix</keyword>
<evidence type="ECO:0000256" key="7">
    <source>
        <dbReference type="ARBA" id="ARBA00022989"/>
    </source>
</evidence>
<gene>
    <name evidence="11" type="ORF">SDC9_44119</name>
</gene>
<evidence type="ECO:0000259" key="10">
    <source>
        <dbReference type="Pfam" id="PF02683"/>
    </source>
</evidence>
<keyword evidence="5" id="KW-0934">Plastid</keyword>
<evidence type="ECO:0000256" key="2">
    <source>
        <dbReference type="ARBA" id="ARBA00004229"/>
    </source>
</evidence>
<feature type="transmembrane region" description="Helical" evidence="9">
    <location>
        <begin position="60"/>
        <end position="88"/>
    </location>
</feature>
<accession>A0A644W672</accession>
<dbReference type="Pfam" id="PF02683">
    <property type="entry name" value="DsbD_TM"/>
    <property type="match status" value="1"/>
</dbReference>
<evidence type="ECO:0000256" key="1">
    <source>
        <dbReference type="ARBA" id="ARBA00004141"/>
    </source>
</evidence>
<sequence length="234" mass="24063">MGGLYDFLYGVFHGDGAAAYAALYAWGILGMTLSPCSIATIPLVVGYVSDSDNPTFWSAFRISVVFSLGVFVNLAFLGGLLTSAGVFLGGIDRYTNYIVAGVFVLFGLHLLGLINLPWFRGGSGPTTKHTGYRGALALGTLSGLALGPCSFAYSAPVIFLAVQTAATDIVRALLLVAAYGAGHCTVIIAAGSATDAFSRLFSGAGGKTAAWLGKISGLLLLVAAGYLIYNAPTI</sequence>
<evidence type="ECO:0000256" key="9">
    <source>
        <dbReference type="SAM" id="Phobius"/>
    </source>
</evidence>
<dbReference type="AlphaFoldDB" id="A0A644W672"/>
<keyword evidence="8 9" id="KW-0472">Membrane</keyword>
<evidence type="ECO:0000256" key="8">
    <source>
        <dbReference type="ARBA" id="ARBA00023136"/>
    </source>
</evidence>
<dbReference type="GO" id="GO:0016020">
    <property type="term" value="C:membrane"/>
    <property type="evidence" value="ECO:0007669"/>
    <property type="project" value="UniProtKB-SubCell"/>
</dbReference>
<comment type="similarity">
    <text evidence="3">Belongs to the DsbD family.</text>
</comment>
<evidence type="ECO:0000256" key="3">
    <source>
        <dbReference type="ARBA" id="ARBA00006143"/>
    </source>
</evidence>
<dbReference type="InterPro" id="IPR051790">
    <property type="entry name" value="Cytochrome_c-biogenesis_DsbD"/>
</dbReference>
<keyword evidence="4" id="KW-0150">Chloroplast</keyword>
<feature type="domain" description="Cytochrome C biogenesis protein transmembrane" evidence="10">
    <location>
        <begin position="29"/>
        <end position="195"/>
    </location>
</feature>
<evidence type="ECO:0000313" key="11">
    <source>
        <dbReference type="EMBL" id="MPL97923.1"/>
    </source>
</evidence>
<dbReference type="PANTHER" id="PTHR31272">
    <property type="entry name" value="CYTOCHROME C-TYPE BIOGENESIS PROTEIN HI_1454-RELATED"/>
    <property type="match status" value="1"/>
</dbReference>
<protein>
    <recommendedName>
        <fullName evidence="10">Cytochrome C biogenesis protein transmembrane domain-containing protein</fullName>
    </recommendedName>
</protein>
<organism evidence="11">
    <name type="scientific">bioreactor metagenome</name>
    <dbReference type="NCBI Taxonomy" id="1076179"/>
    <lineage>
        <taxon>unclassified sequences</taxon>
        <taxon>metagenomes</taxon>
        <taxon>ecological metagenomes</taxon>
    </lineage>
</organism>
<feature type="transmembrane region" description="Helical" evidence="9">
    <location>
        <begin position="211"/>
        <end position="229"/>
    </location>
</feature>
<dbReference type="GO" id="GO:0017004">
    <property type="term" value="P:cytochrome complex assembly"/>
    <property type="evidence" value="ECO:0007669"/>
    <property type="project" value="InterPro"/>
</dbReference>
<feature type="transmembrane region" description="Helical" evidence="9">
    <location>
        <begin position="135"/>
        <end position="163"/>
    </location>
</feature>
<comment type="caution">
    <text evidence="11">The sequence shown here is derived from an EMBL/GenBank/DDBJ whole genome shotgun (WGS) entry which is preliminary data.</text>
</comment>
<feature type="transmembrane region" description="Helical" evidence="9">
    <location>
        <begin position="94"/>
        <end position="114"/>
    </location>
</feature>
<keyword evidence="6 9" id="KW-0812">Transmembrane</keyword>